<gene>
    <name evidence="2" type="ORF">LTR78_004801</name>
</gene>
<comment type="caution">
    <text evidence="2">The sequence shown here is derived from an EMBL/GenBank/DDBJ whole genome shotgun (WGS) entry which is preliminary data.</text>
</comment>
<reference evidence="2" key="1">
    <citation type="submission" date="2023-07" db="EMBL/GenBank/DDBJ databases">
        <title>Black Yeasts Isolated from many extreme environments.</title>
        <authorList>
            <person name="Coleine C."/>
            <person name="Stajich J.E."/>
            <person name="Selbmann L."/>
        </authorList>
    </citation>
    <scope>NUCLEOTIDE SEQUENCE</scope>
    <source>
        <strain evidence="2">CCFEE 5485</strain>
    </source>
</reference>
<protein>
    <submittedName>
        <fullName evidence="2">Uncharacterized protein</fullName>
    </submittedName>
</protein>
<accession>A0AAE1C270</accession>
<feature type="region of interest" description="Disordered" evidence="1">
    <location>
        <begin position="1"/>
        <end position="22"/>
    </location>
</feature>
<sequence>MATIRASLPHEDRTASQPRADGIEPVMLSNIREINPAVRLLRLSARDPQHTIKVRPPLTDYIIHEGLKPMARHIHPRTTKSWRFHYYIDTL</sequence>
<dbReference type="AlphaFoldDB" id="A0AAE1C270"/>
<name>A0AAE1C270_9PEZI</name>
<dbReference type="Proteomes" id="UP001274830">
    <property type="component" value="Unassembled WGS sequence"/>
</dbReference>
<dbReference type="EMBL" id="JAUTXT010000015">
    <property type="protein sequence ID" value="KAK3675291.1"/>
    <property type="molecule type" value="Genomic_DNA"/>
</dbReference>
<evidence type="ECO:0000313" key="2">
    <source>
        <dbReference type="EMBL" id="KAK3675291.1"/>
    </source>
</evidence>
<evidence type="ECO:0000256" key="1">
    <source>
        <dbReference type="SAM" id="MobiDB-lite"/>
    </source>
</evidence>
<proteinExistence type="predicted"/>
<keyword evidence="3" id="KW-1185">Reference proteome</keyword>
<organism evidence="2 3">
    <name type="scientific">Recurvomyces mirabilis</name>
    <dbReference type="NCBI Taxonomy" id="574656"/>
    <lineage>
        <taxon>Eukaryota</taxon>
        <taxon>Fungi</taxon>
        <taxon>Dikarya</taxon>
        <taxon>Ascomycota</taxon>
        <taxon>Pezizomycotina</taxon>
        <taxon>Dothideomycetes</taxon>
        <taxon>Dothideomycetidae</taxon>
        <taxon>Mycosphaerellales</taxon>
        <taxon>Teratosphaeriaceae</taxon>
        <taxon>Recurvomyces</taxon>
    </lineage>
</organism>
<evidence type="ECO:0000313" key="3">
    <source>
        <dbReference type="Proteomes" id="UP001274830"/>
    </source>
</evidence>